<dbReference type="SUPFAM" id="SSF100950">
    <property type="entry name" value="NagB/RpiA/CoA transferase-like"/>
    <property type="match status" value="1"/>
</dbReference>
<evidence type="ECO:0000256" key="6">
    <source>
        <dbReference type="RuleBase" id="RU361279"/>
    </source>
</evidence>
<dbReference type="Pfam" id="PF01812">
    <property type="entry name" value="5-FTHF_cyc-lig"/>
    <property type="match status" value="1"/>
</dbReference>
<dbReference type="Proteomes" id="UP000749559">
    <property type="component" value="Unassembled WGS sequence"/>
</dbReference>
<dbReference type="FunFam" id="3.40.50.10420:FF:000007">
    <property type="entry name" value="5-formyltetrahydrofolate cyclo-ligase"/>
    <property type="match status" value="1"/>
</dbReference>
<keyword evidence="8" id="KW-1185">Reference proteome</keyword>
<dbReference type="GO" id="GO:0009396">
    <property type="term" value="P:folic acid-containing compound biosynthetic process"/>
    <property type="evidence" value="ECO:0007669"/>
    <property type="project" value="TreeGrafter"/>
</dbReference>
<reference evidence="7" key="1">
    <citation type="submission" date="2022-03" db="EMBL/GenBank/DDBJ databases">
        <authorList>
            <person name="Martin C."/>
        </authorList>
    </citation>
    <scope>NUCLEOTIDE SEQUENCE</scope>
</reference>
<dbReference type="InterPro" id="IPR024185">
    <property type="entry name" value="FTHF_cligase-like_sf"/>
</dbReference>
<keyword evidence="3 6" id="KW-0067">ATP-binding</keyword>
<evidence type="ECO:0000313" key="7">
    <source>
        <dbReference type="EMBL" id="CAH1784458.1"/>
    </source>
</evidence>
<comment type="catalytic activity">
    <reaction evidence="4 6">
        <text>(6S)-5-formyl-5,6,7,8-tetrahydrofolate + ATP = (6R)-5,10-methenyltetrahydrofolate + ADP + phosphate</text>
        <dbReference type="Rhea" id="RHEA:10488"/>
        <dbReference type="ChEBI" id="CHEBI:30616"/>
        <dbReference type="ChEBI" id="CHEBI:43474"/>
        <dbReference type="ChEBI" id="CHEBI:57455"/>
        <dbReference type="ChEBI" id="CHEBI:57457"/>
        <dbReference type="ChEBI" id="CHEBI:456216"/>
        <dbReference type="EC" id="6.3.3.2"/>
    </reaction>
</comment>
<proteinExistence type="inferred from homology"/>
<name>A0A8J1T5I7_OWEFU</name>
<organism evidence="7 8">
    <name type="scientific">Owenia fusiformis</name>
    <name type="common">Polychaete worm</name>
    <dbReference type="NCBI Taxonomy" id="6347"/>
    <lineage>
        <taxon>Eukaryota</taxon>
        <taxon>Metazoa</taxon>
        <taxon>Spiralia</taxon>
        <taxon>Lophotrochozoa</taxon>
        <taxon>Annelida</taxon>
        <taxon>Polychaeta</taxon>
        <taxon>Sedentaria</taxon>
        <taxon>Canalipalpata</taxon>
        <taxon>Sabellida</taxon>
        <taxon>Oweniida</taxon>
        <taxon>Oweniidae</taxon>
        <taxon>Owenia</taxon>
    </lineage>
</organism>
<keyword evidence="6" id="KW-0460">Magnesium</keyword>
<dbReference type="Gene3D" id="3.40.50.10420">
    <property type="entry name" value="NagB/RpiA/CoA transferase-like"/>
    <property type="match status" value="1"/>
</dbReference>
<gene>
    <name evidence="7" type="ORF">OFUS_LOCUS10651</name>
</gene>
<dbReference type="NCBIfam" id="TIGR02727">
    <property type="entry name" value="MTHFS_bact"/>
    <property type="match status" value="1"/>
</dbReference>
<evidence type="ECO:0000256" key="5">
    <source>
        <dbReference type="ARBA" id="ARBA00038966"/>
    </source>
</evidence>
<comment type="cofactor">
    <cofactor evidence="6">
        <name>Mg(2+)</name>
        <dbReference type="ChEBI" id="CHEBI:18420"/>
    </cofactor>
</comment>
<dbReference type="EMBL" id="CAIIXF020000005">
    <property type="protein sequence ID" value="CAH1784458.1"/>
    <property type="molecule type" value="Genomic_DNA"/>
</dbReference>
<dbReference type="GO" id="GO:0030272">
    <property type="term" value="F:5-formyltetrahydrofolate cyclo-ligase activity"/>
    <property type="evidence" value="ECO:0007669"/>
    <property type="project" value="UniProtKB-EC"/>
</dbReference>
<evidence type="ECO:0000256" key="3">
    <source>
        <dbReference type="ARBA" id="ARBA00022840"/>
    </source>
</evidence>
<dbReference type="GO" id="GO:0046872">
    <property type="term" value="F:metal ion binding"/>
    <property type="evidence" value="ECO:0007669"/>
    <property type="project" value="UniProtKB-KW"/>
</dbReference>
<sequence length="197" mass="22330">MALASIHAAKKILRKKIKDTINALSREEKERQSSVITQKLIALPVYQQSTRISVFLSMQDEINTMHILSDIFRSGKICFIPCYHGDNMDMLKLNSMADYDSLPVTKWNIKQPNFDDDRENALTTGGLDLILMPGLGFSKEGARLGRGKGYYDNYLRKCVNITKKKPITVALAFKEQIIDDIPVTESDVPIDTILYEQ</sequence>
<protein>
    <recommendedName>
        <fullName evidence="5 6">5-formyltetrahydrofolate cyclo-ligase</fullName>
        <ecNumber evidence="5 6">6.3.3.2</ecNumber>
    </recommendedName>
</protein>
<accession>A0A8J1T5I7</accession>
<dbReference type="EC" id="6.3.3.2" evidence="5 6"/>
<dbReference type="InterPro" id="IPR002698">
    <property type="entry name" value="FTHF_cligase"/>
</dbReference>
<comment type="similarity">
    <text evidence="1 6">Belongs to the 5-formyltetrahydrofolate cyclo-ligase family.</text>
</comment>
<dbReference type="GO" id="GO:0035999">
    <property type="term" value="P:tetrahydrofolate interconversion"/>
    <property type="evidence" value="ECO:0007669"/>
    <property type="project" value="TreeGrafter"/>
</dbReference>
<evidence type="ECO:0000256" key="2">
    <source>
        <dbReference type="ARBA" id="ARBA00022741"/>
    </source>
</evidence>
<dbReference type="PANTHER" id="PTHR23407:SF1">
    <property type="entry name" value="5-FORMYLTETRAHYDROFOLATE CYCLO-LIGASE"/>
    <property type="match status" value="1"/>
</dbReference>
<keyword evidence="6" id="KW-0479">Metal-binding</keyword>
<dbReference type="OrthoDB" id="2015992at2759"/>
<dbReference type="GO" id="GO:0005524">
    <property type="term" value="F:ATP binding"/>
    <property type="evidence" value="ECO:0007669"/>
    <property type="project" value="UniProtKB-KW"/>
</dbReference>
<dbReference type="InterPro" id="IPR037171">
    <property type="entry name" value="NagB/RpiA_transferase-like"/>
</dbReference>
<evidence type="ECO:0000256" key="1">
    <source>
        <dbReference type="ARBA" id="ARBA00010638"/>
    </source>
</evidence>
<comment type="caution">
    <text evidence="7">The sequence shown here is derived from an EMBL/GenBank/DDBJ whole genome shotgun (WGS) entry which is preliminary data.</text>
</comment>
<dbReference type="PANTHER" id="PTHR23407">
    <property type="entry name" value="ATPASE INHIBITOR/5-FORMYLTETRAHYDROFOLATE CYCLO-LIGASE"/>
    <property type="match status" value="1"/>
</dbReference>
<evidence type="ECO:0000256" key="4">
    <source>
        <dbReference type="ARBA" id="ARBA00036539"/>
    </source>
</evidence>
<dbReference type="PIRSF" id="PIRSF006806">
    <property type="entry name" value="FTHF_cligase"/>
    <property type="match status" value="1"/>
</dbReference>
<dbReference type="AlphaFoldDB" id="A0A8J1T5I7"/>
<evidence type="ECO:0000313" key="8">
    <source>
        <dbReference type="Proteomes" id="UP000749559"/>
    </source>
</evidence>
<keyword evidence="2 6" id="KW-0547">Nucleotide-binding</keyword>
<dbReference type="GO" id="GO:0005739">
    <property type="term" value="C:mitochondrion"/>
    <property type="evidence" value="ECO:0007669"/>
    <property type="project" value="TreeGrafter"/>
</dbReference>